<feature type="region of interest" description="Disordered" evidence="2">
    <location>
        <begin position="1"/>
        <end position="46"/>
    </location>
</feature>
<dbReference type="Proteomes" id="UP000516437">
    <property type="component" value="Chromosome 4"/>
</dbReference>
<keyword evidence="1" id="KW-0809">Transit peptide</keyword>
<evidence type="ECO:0000313" key="5">
    <source>
        <dbReference type="Proteomes" id="UP000516437"/>
    </source>
</evidence>
<dbReference type="InterPro" id="IPR050365">
    <property type="entry name" value="TIM50"/>
</dbReference>
<proteinExistence type="inferred from homology"/>
<comment type="subunit">
    <text evidence="1">Component of the TIM23 complex.</text>
</comment>
<feature type="domain" description="FCP1 homology" evidence="3">
    <location>
        <begin position="334"/>
        <end position="515"/>
    </location>
</feature>
<dbReference type="EMBL" id="RXIC02000022">
    <property type="protein sequence ID" value="KAB1216827.1"/>
    <property type="molecule type" value="Genomic_DNA"/>
</dbReference>
<name>A0A6A1VY72_9ROSI</name>
<dbReference type="PROSITE" id="PS50969">
    <property type="entry name" value="FCP1"/>
    <property type="match status" value="1"/>
</dbReference>
<dbReference type="InterPro" id="IPR036412">
    <property type="entry name" value="HAD-like_sf"/>
</dbReference>
<keyword evidence="1" id="KW-0496">Mitochondrion</keyword>
<organism evidence="4 5">
    <name type="scientific">Morella rubra</name>
    <name type="common">Chinese bayberry</name>
    <dbReference type="NCBI Taxonomy" id="262757"/>
    <lineage>
        <taxon>Eukaryota</taxon>
        <taxon>Viridiplantae</taxon>
        <taxon>Streptophyta</taxon>
        <taxon>Embryophyta</taxon>
        <taxon>Tracheophyta</taxon>
        <taxon>Spermatophyta</taxon>
        <taxon>Magnoliopsida</taxon>
        <taxon>eudicotyledons</taxon>
        <taxon>Gunneridae</taxon>
        <taxon>Pentapetalae</taxon>
        <taxon>rosids</taxon>
        <taxon>fabids</taxon>
        <taxon>Fagales</taxon>
        <taxon>Myricaceae</taxon>
        <taxon>Morella</taxon>
    </lineage>
</organism>
<dbReference type="AlphaFoldDB" id="A0A6A1VY72"/>
<dbReference type="PANTHER" id="PTHR12210">
    <property type="entry name" value="DULLARD PROTEIN PHOSPHATASE"/>
    <property type="match status" value="1"/>
</dbReference>
<comment type="caution">
    <text evidence="4">The sequence shown here is derived from an EMBL/GenBank/DDBJ whole genome shotgun (WGS) entry which is preliminary data.</text>
</comment>
<protein>
    <recommendedName>
        <fullName evidence="1">Mitochondrial import inner membrane translocase subunit TIM50</fullName>
    </recommendedName>
</protein>
<comment type="subcellular location">
    <subcellularLocation>
        <location evidence="1">Mitochondrion inner membrane</location>
        <topology evidence="1">Single-pass membrane protein</topology>
    </subcellularLocation>
</comment>
<dbReference type="GO" id="GO:0005744">
    <property type="term" value="C:TIM23 mitochondrial import inner membrane translocase complex"/>
    <property type="evidence" value="ECO:0007669"/>
    <property type="project" value="UniProtKB-UniRule"/>
</dbReference>
<dbReference type="Pfam" id="PF03031">
    <property type="entry name" value="NIF"/>
    <property type="match status" value="1"/>
</dbReference>
<gene>
    <name evidence="4" type="ORF">CJ030_MR4G015441</name>
</gene>
<evidence type="ECO:0000259" key="3">
    <source>
        <dbReference type="PROSITE" id="PS50969"/>
    </source>
</evidence>
<feature type="compositionally biased region" description="Polar residues" evidence="2">
    <location>
        <begin position="1"/>
        <end position="11"/>
    </location>
</feature>
<dbReference type="Gene3D" id="3.40.50.1000">
    <property type="entry name" value="HAD superfamily/HAD-like"/>
    <property type="match status" value="1"/>
</dbReference>
<dbReference type="OrthoDB" id="1711508at2759"/>
<keyword evidence="1" id="KW-0811">Translocation</keyword>
<accession>A0A6A1VY72</accession>
<keyword evidence="5" id="KW-1185">Reference proteome</keyword>
<reference evidence="4 5" key="1">
    <citation type="journal article" date="2019" name="Plant Biotechnol. J.">
        <title>The red bayberry genome and genetic basis of sex determination.</title>
        <authorList>
            <person name="Jia H.M."/>
            <person name="Jia H.J."/>
            <person name="Cai Q.L."/>
            <person name="Wang Y."/>
            <person name="Zhao H.B."/>
            <person name="Yang W.F."/>
            <person name="Wang G.Y."/>
            <person name="Li Y.H."/>
            <person name="Zhan D.L."/>
            <person name="Shen Y.T."/>
            <person name="Niu Q.F."/>
            <person name="Chang L."/>
            <person name="Qiu J."/>
            <person name="Zhao L."/>
            <person name="Xie H.B."/>
            <person name="Fu W.Y."/>
            <person name="Jin J."/>
            <person name="Li X.W."/>
            <person name="Jiao Y."/>
            <person name="Zhou C.C."/>
            <person name="Tu T."/>
            <person name="Chai C.Y."/>
            <person name="Gao J.L."/>
            <person name="Fan L.J."/>
            <person name="van de Weg E."/>
            <person name="Wang J.Y."/>
            <person name="Gao Z.S."/>
        </authorList>
    </citation>
    <scope>NUCLEOTIDE SEQUENCE [LARGE SCALE GENOMIC DNA]</scope>
    <source>
        <tissue evidence="4">Leaves</tissue>
    </source>
</reference>
<dbReference type="InterPro" id="IPR023214">
    <property type="entry name" value="HAD_sf"/>
</dbReference>
<evidence type="ECO:0000256" key="1">
    <source>
        <dbReference type="RuleBase" id="RU365079"/>
    </source>
</evidence>
<dbReference type="GO" id="GO:0015031">
    <property type="term" value="P:protein transport"/>
    <property type="evidence" value="ECO:0007669"/>
    <property type="project" value="UniProtKB-KW"/>
</dbReference>
<comment type="similarity">
    <text evidence="1">Belongs to the TIM50 family.</text>
</comment>
<sequence length="557" mass="62670">MGSGIPQSNSVSKKRRTENDRHASLESNGKDCGPPEATSLLNVTLPQIDQSLQPPVKSGLQLEREMADVKHKSVILGEQIGFPESGSTSLTEECDDDVGHKYASLDQKNLKMYSQRKWGKINSKESGESYSSFGDSLKSIKGDRRDPLCSCSDDVPTSGSQDNKFDRAILAKHSTSMQFMESKAMEQASSNFVDGERASQDCKEGTKMKYLEKNYCELSFANDAIVPEVPKEQLEQKNGTTYHTIQTTGWNRLHVEEDFCEPASYGEGITTNKLFGFDPSCKHLEQMDIEMETKIEGNPSHMDFVKDDTDSGVVIKEHKFSQIWNSPPERLLLDSSNKKLLILDVNGLLADIVSYVPPGSKADIVISGKAVFRRPFCDDFLQFCFDKFVVGVWSSRTKRNMDRLIDFLMGDSRCKLLFCWDQSHCTSTGVNTLENKEKPLLLKELRKLWEKLEPDLPWEKGEYREANTLLLDDSPYKALLNPVNTAIFPHTYQYTDFDDTSLGPGGGLRVYVEGLAMADNVQKYVQENPFGQLAISESNPSWSFYRQIIDTHIPSSI</sequence>
<dbReference type="SUPFAM" id="SSF56784">
    <property type="entry name" value="HAD-like"/>
    <property type="match status" value="1"/>
</dbReference>
<dbReference type="InterPro" id="IPR004274">
    <property type="entry name" value="FCP1_dom"/>
</dbReference>
<dbReference type="SMART" id="SM00577">
    <property type="entry name" value="CPDc"/>
    <property type="match status" value="1"/>
</dbReference>
<comment type="function">
    <text evidence="1">Essential component of the TIM23 complex, a complex that mediates the translocation of transit peptide-containing proteins across the mitochondrial inner membrane.</text>
</comment>
<keyword evidence="1" id="KW-0653">Protein transport</keyword>
<evidence type="ECO:0000256" key="2">
    <source>
        <dbReference type="SAM" id="MobiDB-lite"/>
    </source>
</evidence>
<dbReference type="FunFam" id="3.40.50.1000:FF:000257">
    <property type="entry name" value="Haloacid dehalogenase-like hydrolase (HAD) superfamily protein"/>
    <property type="match status" value="1"/>
</dbReference>
<keyword evidence="1" id="KW-0813">Transport</keyword>
<evidence type="ECO:0000313" key="4">
    <source>
        <dbReference type="EMBL" id="KAB1216827.1"/>
    </source>
</evidence>